<evidence type="ECO:0000313" key="3">
    <source>
        <dbReference type="Proteomes" id="UP001396334"/>
    </source>
</evidence>
<keyword evidence="3" id="KW-1185">Reference proteome</keyword>
<evidence type="ECO:0000313" key="2">
    <source>
        <dbReference type="EMBL" id="KAK8993915.1"/>
    </source>
</evidence>
<dbReference type="Pfam" id="PF13456">
    <property type="entry name" value="RVT_3"/>
    <property type="match status" value="1"/>
</dbReference>
<evidence type="ECO:0000259" key="1">
    <source>
        <dbReference type="Pfam" id="PF13456"/>
    </source>
</evidence>
<feature type="domain" description="RNase H type-1" evidence="1">
    <location>
        <begin position="53"/>
        <end position="167"/>
    </location>
</feature>
<organism evidence="2 3">
    <name type="scientific">Hibiscus sabdariffa</name>
    <name type="common">roselle</name>
    <dbReference type="NCBI Taxonomy" id="183260"/>
    <lineage>
        <taxon>Eukaryota</taxon>
        <taxon>Viridiplantae</taxon>
        <taxon>Streptophyta</taxon>
        <taxon>Embryophyta</taxon>
        <taxon>Tracheophyta</taxon>
        <taxon>Spermatophyta</taxon>
        <taxon>Magnoliopsida</taxon>
        <taxon>eudicotyledons</taxon>
        <taxon>Gunneridae</taxon>
        <taxon>Pentapetalae</taxon>
        <taxon>rosids</taxon>
        <taxon>malvids</taxon>
        <taxon>Malvales</taxon>
        <taxon>Malvaceae</taxon>
        <taxon>Malvoideae</taxon>
        <taxon>Hibiscus</taxon>
    </lineage>
</organism>
<dbReference type="EMBL" id="JBBPBN010000048">
    <property type="protein sequence ID" value="KAK8993915.1"/>
    <property type="molecule type" value="Genomic_DNA"/>
</dbReference>
<dbReference type="CDD" id="cd06222">
    <property type="entry name" value="RNase_H_like"/>
    <property type="match status" value="1"/>
</dbReference>
<dbReference type="InterPro" id="IPR012337">
    <property type="entry name" value="RNaseH-like_sf"/>
</dbReference>
<name>A0ABR2Q0C6_9ROSI</name>
<dbReference type="Proteomes" id="UP001396334">
    <property type="component" value="Unassembled WGS sequence"/>
</dbReference>
<dbReference type="Gene3D" id="3.30.420.10">
    <property type="entry name" value="Ribonuclease H-like superfamily/Ribonuclease H"/>
    <property type="match status" value="1"/>
</dbReference>
<dbReference type="PANTHER" id="PTHR47723">
    <property type="entry name" value="OS05G0353850 PROTEIN"/>
    <property type="match status" value="1"/>
</dbReference>
<accession>A0ABR2Q0C6</accession>
<dbReference type="InterPro" id="IPR036397">
    <property type="entry name" value="RNaseH_sf"/>
</dbReference>
<sequence>MNISPCQFQIGRWLQAATCRDLDICKQQQSIVGDVRSRVTVWNPPPVGCLKINGARQTVDGVASCGGVIRNSNGAWIAGFSKFIGRCYVLEVEFWAVFEGFRCAKRFNVYKVIVELDNRDTIDVLSSNGRRYLYSSLFGSIKAIADDNWCVEYRHVYRESNCVADAMTRLFPLNSFEPRIFLYPPDEVLVFLHDDCRSA</sequence>
<dbReference type="InterPro" id="IPR044730">
    <property type="entry name" value="RNase_H-like_dom_plant"/>
</dbReference>
<proteinExistence type="predicted"/>
<dbReference type="InterPro" id="IPR053151">
    <property type="entry name" value="RNase_H-like"/>
</dbReference>
<dbReference type="PANTHER" id="PTHR47723:SF13">
    <property type="entry name" value="PUTATIVE-RELATED"/>
    <property type="match status" value="1"/>
</dbReference>
<reference evidence="2 3" key="1">
    <citation type="journal article" date="2024" name="G3 (Bethesda)">
        <title>Genome assembly of Hibiscus sabdariffa L. provides insights into metabolisms of medicinal natural products.</title>
        <authorList>
            <person name="Kim T."/>
        </authorList>
    </citation>
    <scope>NUCLEOTIDE SEQUENCE [LARGE SCALE GENOMIC DNA]</scope>
    <source>
        <strain evidence="2">TK-2024</strain>
        <tissue evidence="2">Old leaves</tissue>
    </source>
</reference>
<dbReference type="SUPFAM" id="SSF53098">
    <property type="entry name" value="Ribonuclease H-like"/>
    <property type="match status" value="1"/>
</dbReference>
<comment type="caution">
    <text evidence="2">The sequence shown here is derived from an EMBL/GenBank/DDBJ whole genome shotgun (WGS) entry which is preliminary data.</text>
</comment>
<gene>
    <name evidence="2" type="ORF">V6N11_008128</name>
</gene>
<protein>
    <recommendedName>
        <fullName evidence="1">RNase H type-1 domain-containing protein</fullName>
    </recommendedName>
</protein>
<dbReference type="InterPro" id="IPR002156">
    <property type="entry name" value="RNaseH_domain"/>
</dbReference>